<accession>F9QDD4</accession>
<reference evidence="2 3" key="1">
    <citation type="journal article" date="2011" name="J. Bacteriol.">
        <title>Genome Sequence of Duck Pathogen Mycoplasma anatis Strain 1340.</title>
        <authorList>
            <person name="Guo Z."/>
            <person name="Chen P."/>
            <person name="Ren P."/>
            <person name="Kuang S."/>
            <person name="Zhou Z."/>
            <person name="Li Z."/>
            <person name="Liu M."/>
            <person name="Shi D."/>
            <person name="Xiao Y."/>
            <person name="Wang X."/>
            <person name="Zhou R."/>
            <person name="Jin H."/>
            <person name="Bi D."/>
        </authorList>
    </citation>
    <scope>NUCLEOTIDE SEQUENCE [LARGE SCALE GENOMIC DNA]</scope>
    <source>
        <strain evidence="2 3">1340</strain>
    </source>
</reference>
<name>F9QDD4_9BACT</name>
<keyword evidence="1" id="KW-0472">Membrane</keyword>
<comment type="caution">
    <text evidence="2">The sequence shown here is derived from an EMBL/GenBank/DDBJ whole genome shotgun (WGS) entry which is preliminary data.</text>
</comment>
<sequence>MIFSLATINVINLFIFLIVNNQKTNDKIKRIK</sequence>
<dbReference type="Proteomes" id="UP000005055">
    <property type="component" value="Unassembled WGS sequence"/>
</dbReference>
<evidence type="ECO:0000256" key="1">
    <source>
        <dbReference type="SAM" id="Phobius"/>
    </source>
</evidence>
<organism evidence="2 3">
    <name type="scientific">Mycoplasmopsis anatis 1340</name>
    <dbReference type="NCBI Taxonomy" id="1034808"/>
    <lineage>
        <taxon>Bacteria</taxon>
        <taxon>Bacillati</taxon>
        <taxon>Mycoplasmatota</taxon>
        <taxon>Mycoplasmoidales</taxon>
        <taxon>Metamycoplasmataceae</taxon>
        <taxon>Mycoplasmopsis</taxon>
    </lineage>
</organism>
<evidence type="ECO:0000313" key="3">
    <source>
        <dbReference type="Proteomes" id="UP000005055"/>
    </source>
</evidence>
<keyword evidence="3" id="KW-1185">Reference proteome</keyword>
<evidence type="ECO:0000313" key="2">
    <source>
        <dbReference type="EMBL" id="EGS29221.1"/>
    </source>
</evidence>
<gene>
    <name evidence="2" type="ORF">GIG_02206</name>
</gene>
<feature type="transmembrane region" description="Helical" evidence="1">
    <location>
        <begin position="6"/>
        <end position="22"/>
    </location>
</feature>
<keyword evidence="1" id="KW-1133">Transmembrane helix</keyword>
<proteinExistence type="predicted"/>
<dbReference type="EMBL" id="AFVJ01000019">
    <property type="protein sequence ID" value="EGS29221.1"/>
    <property type="molecule type" value="Genomic_DNA"/>
</dbReference>
<dbReference type="AlphaFoldDB" id="F9QDD4"/>
<protein>
    <submittedName>
        <fullName evidence="2">Uncharacterized protein</fullName>
    </submittedName>
</protein>
<keyword evidence="1" id="KW-0812">Transmembrane</keyword>